<accession>A0A955KUW1</accession>
<organism evidence="2 3">
    <name type="scientific">Candidatus Dojkabacteria bacterium</name>
    <dbReference type="NCBI Taxonomy" id="2099670"/>
    <lineage>
        <taxon>Bacteria</taxon>
        <taxon>Candidatus Dojkabacteria</taxon>
    </lineage>
</organism>
<keyword evidence="1" id="KW-0812">Transmembrane</keyword>
<dbReference type="InterPro" id="IPR050490">
    <property type="entry name" value="Bact_solute-bd_prot1"/>
</dbReference>
<proteinExistence type="predicted"/>
<evidence type="ECO:0000313" key="2">
    <source>
        <dbReference type="EMBL" id="MCA9375032.1"/>
    </source>
</evidence>
<dbReference type="SUPFAM" id="SSF53850">
    <property type="entry name" value="Periplasmic binding protein-like II"/>
    <property type="match status" value="1"/>
</dbReference>
<name>A0A955KUW1_9BACT</name>
<reference evidence="2" key="2">
    <citation type="journal article" date="2021" name="Microbiome">
        <title>Successional dynamics and alternative stable states in a saline activated sludge microbial community over 9 years.</title>
        <authorList>
            <person name="Wang Y."/>
            <person name="Ye J."/>
            <person name="Ju F."/>
            <person name="Liu L."/>
            <person name="Boyd J.A."/>
            <person name="Deng Y."/>
            <person name="Parks D.H."/>
            <person name="Jiang X."/>
            <person name="Yin X."/>
            <person name="Woodcroft B.J."/>
            <person name="Tyson G.W."/>
            <person name="Hugenholtz P."/>
            <person name="Polz M.F."/>
            <person name="Zhang T."/>
        </authorList>
    </citation>
    <scope>NUCLEOTIDE SEQUENCE</scope>
    <source>
        <strain evidence="2">HKST-UBA16</strain>
    </source>
</reference>
<dbReference type="PANTHER" id="PTHR43649:SF12">
    <property type="entry name" value="DIACETYLCHITOBIOSE BINDING PROTEIN DASA"/>
    <property type="match status" value="1"/>
</dbReference>
<gene>
    <name evidence="2" type="ORF">KC622_01735</name>
</gene>
<dbReference type="Proteomes" id="UP000748332">
    <property type="component" value="Unassembled WGS sequence"/>
</dbReference>
<protein>
    <submittedName>
        <fullName evidence="2">Sugar ABC transporter substrate-binding protein</fullName>
    </submittedName>
</protein>
<evidence type="ECO:0000313" key="3">
    <source>
        <dbReference type="Proteomes" id="UP000748332"/>
    </source>
</evidence>
<dbReference type="AlphaFoldDB" id="A0A955KUW1"/>
<comment type="caution">
    <text evidence="2">The sequence shown here is derived from an EMBL/GenBank/DDBJ whole genome shotgun (WGS) entry which is preliminary data.</text>
</comment>
<dbReference type="Gene3D" id="3.40.190.10">
    <property type="entry name" value="Periplasmic binding protein-like II"/>
    <property type="match status" value="1"/>
</dbReference>
<dbReference type="EMBL" id="JAGQLM010000068">
    <property type="protein sequence ID" value="MCA9375032.1"/>
    <property type="molecule type" value="Genomic_DNA"/>
</dbReference>
<sequence>MDKNKKVLLIAGVGMVLVLGLLLLISLTRKNSNTDNSTTGGTAGQTTNSGQSVTLEYWGLWEPEGVMQPLIDQYEQQNPSVKIVYVQKSFTQYEENVYTRLKQGTTSDSPSPDILRINNTWLSKFQPYLYPLPQDIMSASDYQSTFYPTAVSDLTGTDFGIYAIPLEVDGLALFYNKELLDQQGIQTPPSDWDSIIDLSKKLTKKDSSGNITQAGIAMGASENITHSADIFSMLLLQNGATIINDTNTVVDITSSRAITALDFYTDFVKVHEVWSPDLANDLEMFYSGKLAMMLAPSWRSFDIINANSSIEFGVAPAPIISDQKMYYSMYWAEAVSKDSENPTEAWKFVKFLSEQSQLKAFHGNSVQIAGRAFGEPYSRQDMSGLLQSNPYAGAIIQMAPDMKAWKMGEQAFVEQSFRDAITNAVVNGQTSADALSTAQKDINDKLASSVQ</sequence>
<dbReference type="Pfam" id="PF01547">
    <property type="entry name" value="SBP_bac_1"/>
    <property type="match status" value="1"/>
</dbReference>
<dbReference type="CDD" id="cd13585">
    <property type="entry name" value="PBP2_TMBP_like"/>
    <property type="match status" value="1"/>
</dbReference>
<evidence type="ECO:0000256" key="1">
    <source>
        <dbReference type="SAM" id="Phobius"/>
    </source>
</evidence>
<dbReference type="PANTHER" id="PTHR43649">
    <property type="entry name" value="ARABINOSE-BINDING PROTEIN-RELATED"/>
    <property type="match status" value="1"/>
</dbReference>
<reference evidence="2" key="1">
    <citation type="submission" date="2020-04" db="EMBL/GenBank/DDBJ databases">
        <authorList>
            <person name="Zhang T."/>
        </authorList>
    </citation>
    <scope>NUCLEOTIDE SEQUENCE</scope>
    <source>
        <strain evidence="2">HKST-UBA16</strain>
    </source>
</reference>
<keyword evidence="1" id="KW-1133">Transmembrane helix</keyword>
<keyword evidence="1" id="KW-0472">Membrane</keyword>
<feature type="transmembrane region" description="Helical" evidence="1">
    <location>
        <begin position="7"/>
        <end position="27"/>
    </location>
</feature>
<dbReference type="InterPro" id="IPR006059">
    <property type="entry name" value="SBP"/>
</dbReference>